<reference evidence="1" key="1">
    <citation type="submission" date="2024-07" db="EMBL/GenBank/DDBJ databases">
        <authorList>
            <person name="Biller S.J."/>
        </authorList>
    </citation>
    <scope>NUCLEOTIDE SEQUENCE</scope>
    <source>
        <strain evidence="1">WC2429</strain>
    </source>
</reference>
<dbReference type="Pfam" id="PF05708">
    <property type="entry name" value="Peptidase_C92"/>
    <property type="match status" value="1"/>
</dbReference>
<keyword evidence="1" id="KW-0378">Hydrolase</keyword>
<accession>A0AB39WKG4</accession>
<dbReference type="InterPro" id="IPR024453">
    <property type="entry name" value="Peptidase_C92"/>
</dbReference>
<dbReference type="InterPro" id="IPR038765">
    <property type="entry name" value="Papain-like_cys_pep_sf"/>
</dbReference>
<organism evidence="1">
    <name type="scientific">Flavobacterium sp. WC2429</name>
    <dbReference type="NCBI Taxonomy" id="3234140"/>
    <lineage>
        <taxon>Bacteria</taxon>
        <taxon>Pseudomonadati</taxon>
        <taxon>Bacteroidota</taxon>
        <taxon>Flavobacteriia</taxon>
        <taxon>Flavobacteriales</taxon>
        <taxon>Flavobacteriaceae</taxon>
        <taxon>Flavobacterium</taxon>
    </lineage>
</organism>
<dbReference type="AlphaFoldDB" id="A0AB39WKG4"/>
<name>A0AB39WKG4_9FLAO</name>
<gene>
    <name evidence="1" type="ORF">AB3G32_14590</name>
</gene>
<dbReference type="RefSeq" id="WP_369765210.1">
    <property type="nucleotide sequence ID" value="NZ_CP165627.1"/>
</dbReference>
<dbReference type="GO" id="GO:0016787">
    <property type="term" value="F:hydrolase activity"/>
    <property type="evidence" value="ECO:0007669"/>
    <property type="project" value="UniProtKB-KW"/>
</dbReference>
<evidence type="ECO:0000313" key="1">
    <source>
        <dbReference type="EMBL" id="XDV01544.1"/>
    </source>
</evidence>
<sequence>MYLINIDLIQEGDIILYRSSLDISKLVRKITKSQYSHAILYVGVGSIIDSDGYGVQSNNIQRLLIEKPDDIIILRLKDKSLYNKLELVEMFARRNIGMQYSTSEAKIAALNKEVEAKEPNRQFCTRFIAQAYESAGINLVENANYCVPEEILESPLLFTIENPTREASQKEIDYAKSESPLVKQYEIHNIILNRAREISGKDIQTLEQITELIVDHPEYDDEITEFIQNTEYLYMMEKDKEDNSWRYNAEEMLEFFDNPESAIANAMFYATTESKTRERLYQTISAYKMLNRVSPRKYFEMEIELYQRLIQFSNLRETESIKVLKGR</sequence>
<dbReference type="EMBL" id="CP165627">
    <property type="protein sequence ID" value="XDV01544.1"/>
    <property type="molecule type" value="Genomic_DNA"/>
</dbReference>
<proteinExistence type="predicted"/>
<dbReference type="Gene3D" id="3.90.1720.10">
    <property type="entry name" value="endopeptidase domain like (from Nostoc punctiforme)"/>
    <property type="match status" value="1"/>
</dbReference>
<dbReference type="SUPFAM" id="SSF54001">
    <property type="entry name" value="Cysteine proteinases"/>
    <property type="match status" value="1"/>
</dbReference>
<protein>
    <submittedName>
        <fullName evidence="1">YiiX/YebB-like N1pC/P60 family cysteine hydrolase</fullName>
    </submittedName>
</protein>